<dbReference type="InterPro" id="IPR016032">
    <property type="entry name" value="Sig_transdc_resp-reg_C-effctor"/>
</dbReference>
<evidence type="ECO:0000256" key="5">
    <source>
        <dbReference type="PROSITE-ProRule" id="PRU00169"/>
    </source>
</evidence>
<evidence type="ECO:0000256" key="4">
    <source>
        <dbReference type="ARBA" id="ARBA00023163"/>
    </source>
</evidence>
<dbReference type="CDD" id="cd06170">
    <property type="entry name" value="LuxR_C_like"/>
    <property type="match status" value="1"/>
</dbReference>
<keyword evidence="1 5" id="KW-0597">Phosphoprotein</keyword>
<dbReference type="PROSITE" id="PS50043">
    <property type="entry name" value="HTH_LUXR_2"/>
    <property type="match status" value="1"/>
</dbReference>
<dbReference type="RefSeq" id="WP_346823540.1">
    <property type="nucleotide sequence ID" value="NZ_JBDKWZ010000016.1"/>
</dbReference>
<feature type="domain" description="Response regulatory" evidence="7">
    <location>
        <begin position="3"/>
        <end position="119"/>
    </location>
</feature>
<dbReference type="PANTHER" id="PTHR43214">
    <property type="entry name" value="TWO-COMPONENT RESPONSE REGULATOR"/>
    <property type="match status" value="1"/>
</dbReference>
<dbReference type="PANTHER" id="PTHR43214:SF41">
    <property type="entry name" value="NITRATE_NITRITE RESPONSE REGULATOR PROTEIN NARP"/>
    <property type="match status" value="1"/>
</dbReference>
<dbReference type="AlphaFoldDB" id="A0AAW9SHJ9"/>
<accession>A0AAW9SHJ9</accession>
<dbReference type="InterPro" id="IPR039420">
    <property type="entry name" value="WalR-like"/>
</dbReference>
<evidence type="ECO:0000259" key="7">
    <source>
        <dbReference type="PROSITE" id="PS50110"/>
    </source>
</evidence>
<keyword evidence="4" id="KW-0804">Transcription</keyword>
<evidence type="ECO:0000256" key="1">
    <source>
        <dbReference type="ARBA" id="ARBA00022553"/>
    </source>
</evidence>
<reference evidence="8 9" key="1">
    <citation type="submission" date="2024-04" db="EMBL/GenBank/DDBJ databases">
        <title>Novel genus in family Flammeovirgaceae.</title>
        <authorList>
            <person name="Nguyen T.H."/>
            <person name="Vuong T.Q."/>
            <person name="Le H."/>
            <person name="Kim S.-G."/>
        </authorList>
    </citation>
    <scope>NUCLEOTIDE SEQUENCE [LARGE SCALE GENOMIC DNA]</scope>
    <source>
        <strain evidence="8 9">JCM 23209</strain>
    </source>
</reference>
<protein>
    <submittedName>
        <fullName evidence="8">Response regulator transcription factor</fullName>
    </submittedName>
</protein>
<proteinExistence type="predicted"/>
<dbReference type="GO" id="GO:0006355">
    <property type="term" value="P:regulation of DNA-templated transcription"/>
    <property type="evidence" value="ECO:0007669"/>
    <property type="project" value="InterPro"/>
</dbReference>
<dbReference type="GO" id="GO:0000160">
    <property type="term" value="P:phosphorelay signal transduction system"/>
    <property type="evidence" value="ECO:0007669"/>
    <property type="project" value="InterPro"/>
</dbReference>
<evidence type="ECO:0000256" key="3">
    <source>
        <dbReference type="ARBA" id="ARBA00023125"/>
    </source>
</evidence>
<keyword evidence="3" id="KW-0238">DNA-binding</keyword>
<name>A0AAW9SHJ9_9BACT</name>
<dbReference type="Proteomes" id="UP001403385">
    <property type="component" value="Unassembled WGS sequence"/>
</dbReference>
<dbReference type="Pfam" id="PF00196">
    <property type="entry name" value="GerE"/>
    <property type="match status" value="1"/>
</dbReference>
<feature type="modified residue" description="4-aspartylphosphate" evidence="5">
    <location>
        <position position="54"/>
    </location>
</feature>
<dbReference type="PROSITE" id="PS50110">
    <property type="entry name" value="RESPONSE_REGULATORY"/>
    <property type="match status" value="1"/>
</dbReference>
<evidence type="ECO:0000259" key="6">
    <source>
        <dbReference type="PROSITE" id="PS50043"/>
    </source>
</evidence>
<evidence type="ECO:0000313" key="8">
    <source>
        <dbReference type="EMBL" id="MEN7550758.1"/>
    </source>
</evidence>
<dbReference type="CDD" id="cd17535">
    <property type="entry name" value="REC_NarL-like"/>
    <property type="match status" value="1"/>
</dbReference>
<dbReference type="SMART" id="SM00421">
    <property type="entry name" value="HTH_LUXR"/>
    <property type="match status" value="1"/>
</dbReference>
<dbReference type="InterPro" id="IPR000792">
    <property type="entry name" value="Tscrpt_reg_LuxR_C"/>
</dbReference>
<organism evidence="8 9">
    <name type="scientific">Rapidithrix thailandica</name>
    <dbReference type="NCBI Taxonomy" id="413964"/>
    <lineage>
        <taxon>Bacteria</taxon>
        <taxon>Pseudomonadati</taxon>
        <taxon>Bacteroidota</taxon>
        <taxon>Cytophagia</taxon>
        <taxon>Cytophagales</taxon>
        <taxon>Flammeovirgaceae</taxon>
        <taxon>Rapidithrix</taxon>
    </lineage>
</organism>
<sequence length="212" mass="23819">MVKIIIADDHQMFIDGLKSLLVGQEDISVTGEAHNGKEVLSLMEKEEANLVIMDISMPEMDGIDATRLLIKKYPATKVLALSMHNDKHFIANILKAGASGYILKNTGKEELLQAIHQVMKGESYISHEVSQKLVNSFMNKRNQPMDEQVKLSKRELDILQLIADEFTTQEIADKLCISKNTVETHRRNLLFKLNARNSAGLVHISLKKGLIK</sequence>
<dbReference type="SUPFAM" id="SSF46894">
    <property type="entry name" value="C-terminal effector domain of the bipartite response regulators"/>
    <property type="match status" value="1"/>
</dbReference>
<gene>
    <name evidence="8" type="ORF">AAG747_22750</name>
</gene>
<comment type="caution">
    <text evidence="8">The sequence shown here is derived from an EMBL/GenBank/DDBJ whole genome shotgun (WGS) entry which is preliminary data.</text>
</comment>
<dbReference type="InterPro" id="IPR058245">
    <property type="entry name" value="NreC/VraR/RcsB-like_REC"/>
</dbReference>
<dbReference type="InterPro" id="IPR011006">
    <property type="entry name" value="CheY-like_superfamily"/>
</dbReference>
<dbReference type="EMBL" id="JBDKWZ010000016">
    <property type="protein sequence ID" value="MEN7550758.1"/>
    <property type="molecule type" value="Genomic_DNA"/>
</dbReference>
<dbReference type="SUPFAM" id="SSF52172">
    <property type="entry name" value="CheY-like"/>
    <property type="match status" value="1"/>
</dbReference>
<dbReference type="Gene3D" id="3.40.50.2300">
    <property type="match status" value="1"/>
</dbReference>
<dbReference type="Pfam" id="PF00072">
    <property type="entry name" value="Response_reg"/>
    <property type="match status" value="1"/>
</dbReference>
<keyword evidence="2" id="KW-0805">Transcription regulation</keyword>
<evidence type="ECO:0000256" key="2">
    <source>
        <dbReference type="ARBA" id="ARBA00023015"/>
    </source>
</evidence>
<evidence type="ECO:0000313" key="9">
    <source>
        <dbReference type="Proteomes" id="UP001403385"/>
    </source>
</evidence>
<feature type="domain" description="HTH luxR-type" evidence="6">
    <location>
        <begin position="144"/>
        <end position="209"/>
    </location>
</feature>
<dbReference type="PRINTS" id="PR00038">
    <property type="entry name" value="HTHLUXR"/>
</dbReference>
<keyword evidence="9" id="KW-1185">Reference proteome</keyword>
<dbReference type="SMART" id="SM00448">
    <property type="entry name" value="REC"/>
    <property type="match status" value="1"/>
</dbReference>
<dbReference type="InterPro" id="IPR001789">
    <property type="entry name" value="Sig_transdc_resp-reg_receiver"/>
</dbReference>
<dbReference type="GO" id="GO:0003677">
    <property type="term" value="F:DNA binding"/>
    <property type="evidence" value="ECO:0007669"/>
    <property type="project" value="UniProtKB-KW"/>
</dbReference>